<dbReference type="GO" id="GO:0031146">
    <property type="term" value="P:SCF-dependent proteasomal ubiquitin-dependent protein catabolic process"/>
    <property type="evidence" value="ECO:0007669"/>
    <property type="project" value="TreeGrafter"/>
</dbReference>
<dbReference type="Pfam" id="PF03382">
    <property type="entry name" value="DUF285"/>
    <property type="match status" value="4"/>
</dbReference>
<proteinExistence type="predicted"/>
<keyword evidence="2" id="KW-0812">Transmembrane</keyword>
<dbReference type="InterPro" id="IPR032675">
    <property type="entry name" value="LRR_dom_sf"/>
</dbReference>
<evidence type="ECO:0000313" key="3">
    <source>
        <dbReference type="EMBL" id="KJY48286.1"/>
    </source>
</evidence>
<sequence>MKKFVKIHHFLIRSLSAGQKFISLLLNYKVLSVQLGIFLGLLLINSNYSACLNIKAATTSTLEEVINPSYLDINNGTGSVQVELPIKQVNTTSEIQVSAAPQLQQPNISPLLQVITVPPLLRSNSDYEKTGTDQPTSGPGWSFKFEKGTLTLNSGLAEPKTKQNQDGSWTTIWPWDNLRTQVKSVDIQSEIKVTNTSSMFAQMPQLSSISGLNNFTDKIEYMNAMFAGDSSLTSIDASQLKLDSVIQCAYMFDGCEQLKSLDVSNWNVGNVKNFSSMFAGCTNLTSIKGLDGWNTGASTDMASMFAYDVNLTSLNLANSDKGTSFNTSNVTTFNAMFAGCTNLTSITGISNWKNSKATDMSSMFAYDTALETLDLSNFTTPAATKMDSMFASNENLSSLDLSNFNTSNVTTFKAMFAGCSNLTSITGISNWKNSKATDMSSMFAYDSVLDTLDLSNFTTPAATDMSSMFVSDAKLTSLDLSKFDTSKVTTFNLMFAYDKALETLDISGFTTPVATDMSSMFASNESLSSLNLSNFDTSNVTNFYAMFFYCKKLTSIAGLNNWNTKSATNMSSMFAGCQNLESITGLDKWNTTAATNMSSMFASAASLQKLDLSGFDTRYATQDNFFSGDTKLWYLKIGKDTKLKDDCGLPEAPKDTLFPSNQELPMKYKTSQNGKWQKGTNTVVDKTGAFCWWYPNDEMYTADEIKKYSQKDRDNGELFIWQPAFNQSKGSLVLTVSPSQINFDIILDTNNNILGNNKSSYLAEANSDLEYTVQNPKGESWQLYAMMTKFKKKSNSDSEINSDAMSLSLNEGSENGKQHPLNQQPTSIRTSADNSLEWALKPVLNINIGGLNCIPKAGSSYTTTIDYDLVNSIQ</sequence>
<dbReference type="PATRIC" id="fig|1218508.4.peg.1328"/>
<dbReference type="STRING" id="1218508.JG29_13380"/>
<protein>
    <recommendedName>
        <fullName evidence="5">BspA family leucine-rich repeat surface protein</fullName>
    </recommendedName>
</protein>
<keyword evidence="2" id="KW-1133">Transmembrane helix</keyword>
<dbReference type="RefSeq" id="WP_052696328.1">
    <property type="nucleotide sequence ID" value="NZ_KQ033878.1"/>
</dbReference>
<feature type="region of interest" description="Disordered" evidence="1">
    <location>
        <begin position="808"/>
        <end position="828"/>
    </location>
</feature>
<keyword evidence="2" id="KW-0472">Membrane</keyword>
<dbReference type="PANTHER" id="PTHR13318:SF281">
    <property type="entry name" value="F-BOX DOMAIN-CONTAINING PROTEIN"/>
    <property type="match status" value="1"/>
</dbReference>
<feature type="transmembrane region" description="Helical" evidence="2">
    <location>
        <begin position="21"/>
        <end position="44"/>
    </location>
</feature>
<dbReference type="AlphaFoldDB" id="A0A0F4KST6"/>
<dbReference type="InterPro" id="IPR005046">
    <property type="entry name" value="DUF285"/>
</dbReference>
<gene>
    <name evidence="3" type="ORF">JG29_13380</name>
</gene>
<dbReference type="InterPro" id="IPR011889">
    <property type="entry name" value="Liste_lipo_26"/>
</dbReference>
<comment type="caution">
    <text evidence="3">The sequence shown here is derived from an EMBL/GenBank/DDBJ whole genome shotgun (WGS) entry which is preliminary data.</text>
</comment>
<evidence type="ECO:0008006" key="5">
    <source>
        <dbReference type="Google" id="ProtNLM"/>
    </source>
</evidence>
<dbReference type="HOGENOM" id="CLU_341249_0_0_9"/>
<evidence type="ECO:0000313" key="4">
    <source>
        <dbReference type="Proteomes" id="UP000033695"/>
    </source>
</evidence>
<name>A0A0F4KST6_9LACO</name>
<evidence type="ECO:0000256" key="1">
    <source>
        <dbReference type="SAM" id="MobiDB-lite"/>
    </source>
</evidence>
<dbReference type="Proteomes" id="UP000033695">
    <property type="component" value="Unassembled WGS sequence"/>
</dbReference>
<accession>A0A0F4KST6</accession>
<reference evidence="3 4" key="1">
    <citation type="submission" date="2014-12" db="EMBL/GenBank/DDBJ databases">
        <title>Comparative genomics of the lactic acid bacteria isolated from the honey bee gut.</title>
        <authorList>
            <person name="Ellegaard K.M."/>
            <person name="Tamarit D."/>
            <person name="Javelind E."/>
            <person name="Olofsson T."/>
            <person name="Andersson S.G."/>
            <person name="Vasquez A."/>
        </authorList>
    </citation>
    <scope>NUCLEOTIDE SEQUENCE [LARGE SCALE GENOMIC DNA]</scope>
    <source>
        <strain evidence="3 4">Hon2</strain>
    </source>
</reference>
<dbReference type="Gene3D" id="3.80.10.10">
    <property type="entry name" value="Ribonuclease Inhibitor"/>
    <property type="match status" value="3"/>
</dbReference>
<dbReference type="GO" id="GO:0019005">
    <property type="term" value="C:SCF ubiquitin ligase complex"/>
    <property type="evidence" value="ECO:0007669"/>
    <property type="project" value="TreeGrafter"/>
</dbReference>
<evidence type="ECO:0000256" key="2">
    <source>
        <dbReference type="SAM" id="Phobius"/>
    </source>
</evidence>
<dbReference type="SUPFAM" id="SSF52047">
    <property type="entry name" value="RNI-like"/>
    <property type="match status" value="1"/>
</dbReference>
<organism evidence="3 4">
    <name type="scientific">Bombilactobacillus mellis</name>
    <dbReference type="NCBI Taxonomy" id="1218508"/>
    <lineage>
        <taxon>Bacteria</taxon>
        <taxon>Bacillati</taxon>
        <taxon>Bacillota</taxon>
        <taxon>Bacilli</taxon>
        <taxon>Lactobacillales</taxon>
        <taxon>Lactobacillaceae</taxon>
        <taxon>Bombilactobacillus</taxon>
    </lineage>
</organism>
<keyword evidence="4" id="KW-1185">Reference proteome</keyword>
<dbReference type="EMBL" id="JXBZ01000009">
    <property type="protein sequence ID" value="KJY48286.1"/>
    <property type="molecule type" value="Genomic_DNA"/>
</dbReference>
<dbReference type="NCBIfam" id="TIGR02167">
    <property type="entry name" value="Liste_lipo_26"/>
    <property type="match status" value="13"/>
</dbReference>
<dbReference type="PANTHER" id="PTHR13318">
    <property type="entry name" value="PARTNER OF PAIRED, ISOFORM B-RELATED"/>
    <property type="match status" value="1"/>
</dbReference>